<dbReference type="EMBL" id="CP135996">
    <property type="protein sequence ID" value="WOC31738.1"/>
    <property type="molecule type" value="Genomic_DNA"/>
</dbReference>
<dbReference type="Gene3D" id="3.30.70.20">
    <property type="match status" value="1"/>
</dbReference>
<keyword evidence="4" id="KW-1185">Reference proteome</keyword>
<dbReference type="Gene3D" id="3.50.50.60">
    <property type="entry name" value="FAD/NAD(P)-binding domain"/>
    <property type="match status" value="2"/>
</dbReference>
<dbReference type="PRINTS" id="PR00469">
    <property type="entry name" value="PNDRDTASEII"/>
</dbReference>
<dbReference type="InterPro" id="IPR051691">
    <property type="entry name" value="Metab_Enz_Cyan_OpOx_G3PDH"/>
</dbReference>
<dbReference type="SUPFAM" id="SSF54862">
    <property type="entry name" value="4Fe-4S ferredoxins"/>
    <property type="match status" value="1"/>
</dbReference>
<dbReference type="InterPro" id="IPR036188">
    <property type="entry name" value="FAD/NAD-bd_sf"/>
</dbReference>
<dbReference type="InterPro" id="IPR023753">
    <property type="entry name" value="FAD/NAD-binding_dom"/>
</dbReference>
<dbReference type="SUPFAM" id="SSF51905">
    <property type="entry name" value="FAD/NAD(P)-binding domain"/>
    <property type="match status" value="1"/>
</dbReference>
<organism evidence="3 4">
    <name type="scientific">Caproicibacterium argilliputei</name>
    <dbReference type="NCBI Taxonomy" id="3030016"/>
    <lineage>
        <taxon>Bacteria</taxon>
        <taxon>Bacillati</taxon>
        <taxon>Bacillota</taxon>
        <taxon>Clostridia</taxon>
        <taxon>Eubacteriales</taxon>
        <taxon>Oscillospiraceae</taxon>
        <taxon>Caproicibacterium</taxon>
    </lineage>
</organism>
<evidence type="ECO:0000256" key="1">
    <source>
        <dbReference type="ARBA" id="ARBA00023002"/>
    </source>
</evidence>
<dbReference type="PRINTS" id="PR00368">
    <property type="entry name" value="FADPNR"/>
</dbReference>
<dbReference type="AlphaFoldDB" id="A0AA97H0T0"/>
<dbReference type="InterPro" id="IPR017896">
    <property type="entry name" value="4Fe4S_Fe-S-bd"/>
</dbReference>
<reference evidence="4" key="3">
    <citation type="submission" date="2024-06" db="EMBL/GenBank/DDBJ databases">
        <authorList>
            <person name="Zeng C."/>
        </authorList>
    </citation>
    <scope>NUCLEOTIDE SEQUENCE [LARGE SCALE GENOMIC DNA]</scope>
    <source>
        <strain evidence="4">ZCY20-5</strain>
    </source>
</reference>
<dbReference type="KEGG" id="carl:PXC00_11085"/>
<dbReference type="Pfam" id="PF07992">
    <property type="entry name" value="Pyr_redox_2"/>
    <property type="match status" value="1"/>
</dbReference>
<evidence type="ECO:0000259" key="2">
    <source>
        <dbReference type="PROSITE" id="PS51379"/>
    </source>
</evidence>
<dbReference type="PANTHER" id="PTHR42949:SF3">
    <property type="entry name" value="ANAEROBIC GLYCEROL-3-PHOSPHATE DEHYDROGENASE SUBUNIT B"/>
    <property type="match status" value="1"/>
</dbReference>
<dbReference type="PROSITE" id="PS51379">
    <property type="entry name" value="4FE4S_FER_2"/>
    <property type="match status" value="2"/>
</dbReference>
<feature type="domain" description="4Fe-4S ferredoxin-type" evidence="2">
    <location>
        <begin position="421"/>
        <end position="451"/>
    </location>
</feature>
<accession>A0AA97H0T0</accession>
<evidence type="ECO:0000313" key="4">
    <source>
        <dbReference type="Proteomes" id="UP001300604"/>
    </source>
</evidence>
<evidence type="ECO:0000313" key="3">
    <source>
        <dbReference type="EMBL" id="WOC31738.1"/>
    </source>
</evidence>
<name>A0AA97H0T0_9FIRM</name>
<dbReference type="PANTHER" id="PTHR42949">
    <property type="entry name" value="ANAEROBIC GLYCEROL-3-PHOSPHATE DEHYDROGENASE SUBUNIT B"/>
    <property type="match status" value="1"/>
</dbReference>
<feature type="domain" description="4Fe-4S ferredoxin-type" evidence="2">
    <location>
        <begin position="389"/>
        <end position="418"/>
    </location>
</feature>
<dbReference type="GO" id="GO:0016491">
    <property type="term" value="F:oxidoreductase activity"/>
    <property type="evidence" value="ECO:0007669"/>
    <property type="project" value="UniProtKB-KW"/>
</dbReference>
<dbReference type="RefSeq" id="WP_275845167.1">
    <property type="nucleotide sequence ID" value="NZ_CP135996.1"/>
</dbReference>
<protein>
    <submittedName>
        <fullName evidence="3">FAD-dependent oxidoreductase</fullName>
    </submittedName>
</protein>
<reference evidence="4" key="2">
    <citation type="submission" date="2024-06" db="EMBL/GenBank/DDBJ databases">
        <title>Caproicibacterium argilliputei sp. nov, a novel caproic acid producing anaerobic bacterium isolated from pit mud.</title>
        <authorList>
            <person name="Zeng C."/>
        </authorList>
    </citation>
    <scope>NUCLEOTIDE SEQUENCE [LARGE SCALE GENOMIC DNA]</scope>
    <source>
        <strain evidence="4">ZCY20-5</strain>
    </source>
</reference>
<reference evidence="3 4" key="1">
    <citation type="submission" date="2024-06" db="EMBL/GenBank/DDBJ databases">
        <title>Caproicibacterium argilliputei sp. nov, a novel caproic acid producing anaerobic bacterium isolated from pit mud.</title>
        <authorList>
            <person name="Xia S."/>
        </authorList>
    </citation>
    <scope>NUCLEOTIDE SEQUENCE [LARGE SCALE GENOMIC DNA]</scope>
    <source>
        <strain evidence="3 4">ZCY20-5</strain>
    </source>
</reference>
<sequence>MKRYDCIIVGAGPAGLCAAAEAAKHGMSVAVFDENAKPGGQLFKQIHKFFGSKKHKAKIRGYKIGEQLLAEIASNVDVQLNAPVIGIYPGKEVVVRREAEICHYKADSILVATGASENMVPFDGWTLPGVIGAGAAQTMMNLHGVKPGEKVLMLGSGNVGLVVSFQLLQAGCDVKAIVDAAPCIGGYGVHAAKVARCGVPFYLSHTITKAEGTDCVTGVVVNRVDDHFRPILGTEQHFEVDTVCVAVGLSPMSQLLRMAGCEMTDDPKCGGLVPVCGVYGETSVPGIFAAGDVSGIEEASSAMIEGRMAGICAAAFLGFCSEAEKQAALQSFGKDLSELRQGMFAPKNRGRHLSTTEEGIAVSNTLLTQGHLTREEAERFPGVVHETGLHPVIECTQNIPCNPCQDACPVHCIQIGSSITALPQVDPSAQCIGCGMCVASCSGQAIFLLNETYEPGFATVTLPYEFLPLPQKGSRGKALDRAGSPVCDAEVVDVKTSPAFDHTALLTIKVPKEKRMDARFYKEVFES</sequence>
<dbReference type="Proteomes" id="UP001300604">
    <property type="component" value="Chromosome"/>
</dbReference>
<gene>
    <name evidence="3" type="ORF">PXC00_11085</name>
</gene>
<proteinExistence type="predicted"/>
<keyword evidence="1" id="KW-0560">Oxidoreductase</keyword>